<dbReference type="PANTHER" id="PTHR22970:SF14">
    <property type="entry name" value="AT-RICH INTERACTIVE DOMAIN-CONTAINING PROTEIN 2"/>
    <property type="match status" value="1"/>
</dbReference>
<keyword evidence="4" id="KW-0539">Nucleus</keyword>
<evidence type="ECO:0000313" key="7">
    <source>
        <dbReference type="EMBL" id="CDP37626.1"/>
    </source>
</evidence>
<evidence type="ECO:0000256" key="1">
    <source>
        <dbReference type="ARBA" id="ARBA00022853"/>
    </source>
</evidence>
<evidence type="ECO:0000256" key="4">
    <source>
        <dbReference type="ARBA" id="ARBA00023242"/>
    </source>
</evidence>
<reference evidence="7" key="1">
    <citation type="submission" date="2014-02" db="EMBL/GenBank/DDBJ databases">
        <authorList>
            <person name="Genoscope - CEA"/>
        </authorList>
    </citation>
    <scope>NUCLEOTIDE SEQUENCE</scope>
    <source>
        <strain evidence="7">LS3</strain>
    </source>
</reference>
<accession>A0A060TEK3</accession>
<proteinExistence type="predicted"/>
<sequence>MFSPDSRRFTASPAPAGSPAQVTPAPAPVAIPVITPTNNPQAFQSLTYTRPQTQGPRPQGAELMTRIEMSLKCGIETERVWALRALLGISLRSAQVLQFKNLPDVVSALLDEVYASPAFDEELSQEPKKAAVSLAMTDRENTIAQRALEALLVLRNASLDPENGQFLAHDPRIQTLLVRALHLPNIHAELRAYCVEITEAIAFHLTPDTADDPLLAAVLFVLRNVPSDRGLAVPALRALARLLVRDDHNVLRNVPSAFLSQVTNYLLVDDEELISASLDFLYQFTSSGKNVARLLETATTEALISTHLIRLLTFRIEEPKMDVIRLPRRTKLPAPKEPPKMPDDVMSELLEFPEPHRATHWIRSAYEFDSEAEVTQISLWKAYEAQFEEHARLGKRLLPAVDFIKNVTNAFKDAAAMVVNLPDGQRRFIIKGLRPREYAVAPSVLNGTSGSQDKQNQKREPSGFGVTAALVLQNIAQSEEGKALLLPEADKLAQAAILNPNIPAYVYQLLESIAS</sequence>
<keyword evidence="3" id="KW-0804">Transcription</keyword>
<dbReference type="GO" id="GO:0006355">
    <property type="term" value="P:regulation of DNA-templated transcription"/>
    <property type="evidence" value="ECO:0007669"/>
    <property type="project" value="InterPro"/>
</dbReference>
<keyword evidence="2" id="KW-0805">Transcription regulation</keyword>
<dbReference type="EMBL" id="HG937694">
    <property type="protein sequence ID" value="CDP37626.1"/>
    <property type="molecule type" value="Genomic_DNA"/>
</dbReference>
<dbReference type="PANTHER" id="PTHR22970">
    <property type="entry name" value="AT-RICH INTERACTIVE DOMAIN-CONTAINING PROTEIN 2"/>
    <property type="match status" value="1"/>
</dbReference>
<feature type="region of interest" description="Disordered" evidence="5">
    <location>
        <begin position="1"/>
        <end position="23"/>
    </location>
</feature>
<dbReference type="GO" id="GO:0003677">
    <property type="term" value="F:DNA binding"/>
    <property type="evidence" value="ECO:0007669"/>
    <property type="project" value="InterPro"/>
</dbReference>
<dbReference type="SUPFAM" id="SSF48371">
    <property type="entry name" value="ARM repeat"/>
    <property type="match status" value="1"/>
</dbReference>
<organism evidence="7">
    <name type="scientific">Blastobotrys adeninivorans</name>
    <name type="common">Yeast</name>
    <name type="synonym">Arxula adeninivorans</name>
    <dbReference type="NCBI Taxonomy" id="409370"/>
    <lineage>
        <taxon>Eukaryota</taxon>
        <taxon>Fungi</taxon>
        <taxon>Dikarya</taxon>
        <taxon>Ascomycota</taxon>
        <taxon>Saccharomycotina</taxon>
        <taxon>Dipodascomycetes</taxon>
        <taxon>Dipodascales</taxon>
        <taxon>Trichomonascaceae</taxon>
        <taxon>Blastobotrys</taxon>
    </lineage>
</organism>
<keyword evidence="1" id="KW-0156">Chromatin regulator</keyword>
<dbReference type="InterPro" id="IPR003150">
    <property type="entry name" value="DNA-bd_RFX"/>
</dbReference>
<dbReference type="InterPro" id="IPR016024">
    <property type="entry name" value="ARM-type_fold"/>
</dbReference>
<name>A0A060TEK3_BLAAD</name>
<dbReference type="PhylomeDB" id="A0A060TEK3"/>
<dbReference type="GO" id="GO:0006325">
    <property type="term" value="P:chromatin organization"/>
    <property type="evidence" value="ECO:0007669"/>
    <property type="project" value="UniProtKB-KW"/>
</dbReference>
<evidence type="ECO:0000259" key="6">
    <source>
        <dbReference type="PROSITE" id="PS51526"/>
    </source>
</evidence>
<dbReference type="AlphaFoldDB" id="A0A060TEK3"/>
<dbReference type="InterPro" id="IPR052406">
    <property type="entry name" value="Chromatin_Remodeling_Comp"/>
</dbReference>
<gene>
    <name evidence="7" type="ORF">GNLVRS02_ARAD1D15752g</name>
</gene>
<dbReference type="GO" id="GO:0016586">
    <property type="term" value="C:RSC-type complex"/>
    <property type="evidence" value="ECO:0007669"/>
    <property type="project" value="TreeGrafter"/>
</dbReference>
<feature type="domain" description="RFX-type winged-helix" evidence="6">
    <location>
        <begin position="358"/>
        <end position="437"/>
    </location>
</feature>
<reference evidence="7" key="2">
    <citation type="submission" date="2014-06" db="EMBL/GenBank/DDBJ databases">
        <title>The complete genome of Blastobotrys (Arxula) adeninivorans LS3 - a yeast of biotechnological interest.</title>
        <authorList>
            <person name="Kunze G."/>
            <person name="Gaillardin C."/>
            <person name="Czernicka M."/>
            <person name="Durrens P."/>
            <person name="Martin T."/>
            <person name="Boer E."/>
            <person name="Gabaldon T."/>
            <person name="Cruz J."/>
            <person name="Talla E."/>
            <person name="Marck C."/>
            <person name="Goffeau A."/>
            <person name="Barbe V."/>
            <person name="Baret P."/>
            <person name="Baronian K."/>
            <person name="Beier S."/>
            <person name="Bleykasten C."/>
            <person name="Bode R."/>
            <person name="Casaregola S."/>
            <person name="Despons L."/>
            <person name="Fairhead C."/>
            <person name="Giersberg M."/>
            <person name="Gierski P."/>
            <person name="Hahnel U."/>
            <person name="Hartmann A."/>
            <person name="Jankowska D."/>
            <person name="Jubin C."/>
            <person name="Jung P."/>
            <person name="Lafontaine I."/>
            <person name="Leh-Louis V."/>
            <person name="Lemaire M."/>
            <person name="Marcet-Houben M."/>
            <person name="Mascher M."/>
            <person name="Morel G."/>
            <person name="Richard G.-F."/>
            <person name="Riechen J."/>
            <person name="Sacerdot C."/>
            <person name="Sarkar A."/>
            <person name="Savel G."/>
            <person name="Schacherer J."/>
            <person name="Sherman D."/>
            <person name="Straub M.-L."/>
            <person name="Stein N."/>
            <person name="Thierry A."/>
            <person name="Trautwein-Schult A."/>
            <person name="Westhof E."/>
            <person name="Worch S."/>
            <person name="Dujon B."/>
            <person name="Souciet J.-L."/>
            <person name="Wincker P."/>
            <person name="Scholz U."/>
            <person name="Neuveglise N."/>
        </authorList>
    </citation>
    <scope>NUCLEOTIDE SEQUENCE</scope>
    <source>
        <strain evidence="7">LS3</strain>
    </source>
</reference>
<evidence type="ECO:0000256" key="2">
    <source>
        <dbReference type="ARBA" id="ARBA00023015"/>
    </source>
</evidence>
<protein>
    <submittedName>
        <fullName evidence="7">ARAD1D15752p</fullName>
    </submittedName>
</protein>
<evidence type="ECO:0000256" key="3">
    <source>
        <dbReference type="ARBA" id="ARBA00023163"/>
    </source>
</evidence>
<evidence type="ECO:0000256" key="5">
    <source>
        <dbReference type="SAM" id="MobiDB-lite"/>
    </source>
</evidence>
<dbReference type="PROSITE" id="PS51526">
    <property type="entry name" value="RFX_DBD"/>
    <property type="match status" value="1"/>
</dbReference>